<reference evidence="3" key="1">
    <citation type="journal article" date="2023" name="Plant J.">
        <title>The genome of the king protea, Protea cynaroides.</title>
        <authorList>
            <person name="Chang J."/>
            <person name="Duong T.A."/>
            <person name="Schoeman C."/>
            <person name="Ma X."/>
            <person name="Roodt D."/>
            <person name="Barker N."/>
            <person name="Li Z."/>
            <person name="Van de Peer Y."/>
            <person name="Mizrachi E."/>
        </authorList>
    </citation>
    <scope>NUCLEOTIDE SEQUENCE</scope>
    <source>
        <tissue evidence="3">Young leaves</tissue>
    </source>
</reference>
<feature type="region of interest" description="Disordered" evidence="1">
    <location>
        <begin position="38"/>
        <end position="70"/>
    </location>
</feature>
<accession>A0A9Q0KRN2</accession>
<dbReference type="EMBL" id="JAMYWD010000003">
    <property type="protein sequence ID" value="KAJ4975410.1"/>
    <property type="molecule type" value="Genomic_DNA"/>
</dbReference>
<dbReference type="OrthoDB" id="780193at2759"/>
<dbReference type="AlphaFoldDB" id="A0A9Q0KRN2"/>
<dbReference type="InterPro" id="IPR008889">
    <property type="entry name" value="VQ"/>
</dbReference>
<protein>
    <recommendedName>
        <fullName evidence="2">VQ domain-containing protein</fullName>
    </recommendedName>
</protein>
<dbReference type="PANTHER" id="PTHR33179:SF29">
    <property type="entry name" value="OS06G0666400 PROTEIN"/>
    <property type="match status" value="1"/>
</dbReference>
<dbReference type="InterPro" id="IPR039609">
    <property type="entry name" value="VQ_15/22"/>
</dbReference>
<comment type="caution">
    <text evidence="3">The sequence shown here is derived from an EMBL/GenBank/DDBJ whole genome shotgun (WGS) entry which is preliminary data.</text>
</comment>
<evidence type="ECO:0000313" key="3">
    <source>
        <dbReference type="EMBL" id="KAJ4975410.1"/>
    </source>
</evidence>
<sequence>MANPSDWFQFYRRNLTGEELQQSQASSEMYGRVSDATVVTSAATGNPTHLNAEGRVSKPSRRRSRASRRAPTTLLNTDTTNFRAMVQQFTGVPSAPFTTGSQTDATSNFNFGLGSGQQHLSRATIMAPSSGYHLQQQQFQQQQQQYMLSMNNTSDVYLQRFSNGNQRPNMEVSLSDGFLSDSIFHPRAS</sequence>
<feature type="compositionally biased region" description="Basic residues" evidence="1">
    <location>
        <begin position="58"/>
        <end position="68"/>
    </location>
</feature>
<evidence type="ECO:0000313" key="4">
    <source>
        <dbReference type="Proteomes" id="UP001141806"/>
    </source>
</evidence>
<dbReference type="Pfam" id="PF05678">
    <property type="entry name" value="VQ"/>
    <property type="match status" value="1"/>
</dbReference>
<feature type="compositionally biased region" description="Polar residues" evidence="1">
    <location>
        <begin position="38"/>
        <end position="49"/>
    </location>
</feature>
<feature type="domain" description="VQ" evidence="2">
    <location>
        <begin position="69"/>
        <end position="96"/>
    </location>
</feature>
<proteinExistence type="predicted"/>
<evidence type="ECO:0000259" key="2">
    <source>
        <dbReference type="Pfam" id="PF05678"/>
    </source>
</evidence>
<organism evidence="3 4">
    <name type="scientific">Protea cynaroides</name>
    <dbReference type="NCBI Taxonomy" id="273540"/>
    <lineage>
        <taxon>Eukaryota</taxon>
        <taxon>Viridiplantae</taxon>
        <taxon>Streptophyta</taxon>
        <taxon>Embryophyta</taxon>
        <taxon>Tracheophyta</taxon>
        <taxon>Spermatophyta</taxon>
        <taxon>Magnoliopsida</taxon>
        <taxon>Proteales</taxon>
        <taxon>Proteaceae</taxon>
        <taxon>Protea</taxon>
    </lineage>
</organism>
<keyword evidence="4" id="KW-1185">Reference proteome</keyword>
<evidence type="ECO:0000256" key="1">
    <source>
        <dbReference type="SAM" id="MobiDB-lite"/>
    </source>
</evidence>
<name>A0A9Q0KRN2_9MAGN</name>
<dbReference type="PANTHER" id="PTHR33179">
    <property type="entry name" value="VQ MOTIF-CONTAINING PROTEIN"/>
    <property type="match status" value="1"/>
</dbReference>
<gene>
    <name evidence="3" type="ORF">NE237_000516</name>
</gene>
<dbReference type="Proteomes" id="UP001141806">
    <property type="component" value="Unassembled WGS sequence"/>
</dbReference>